<protein>
    <submittedName>
        <fullName evidence="3">Uncharacterized protein</fullName>
    </submittedName>
</protein>
<organism evidence="3 4">
    <name type="scientific">Poritiphilus flavus</name>
    <dbReference type="NCBI Taxonomy" id="2697053"/>
    <lineage>
        <taxon>Bacteria</taxon>
        <taxon>Pseudomonadati</taxon>
        <taxon>Bacteroidota</taxon>
        <taxon>Flavobacteriia</taxon>
        <taxon>Flavobacteriales</taxon>
        <taxon>Flavobacteriaceae</taxon>
        <taxon>Poritiphilus</taxon>
    </lineage>
</organism>
<evidence type="ECO:0000313" key="4">
    <source>
        <dbReference type="Proteomes" id="UP000475249"/>
    </source>
</evidence>
<feature type="chain" id="PRO_5026918432" evidence="2">
    <location>
        <begin position="24"/>
        <end position="810"/>
    </location>
</feature>
<evidence type="ECO:0000313" key="3">
    <source>
        <dbReference type="EMBL" id="NAS14394.1"/>
    </source>
</evidence>
<gene>
    <name evidence="3" type="ORF">GTQ38_20450</name>
</gene>
<proteinExistence type="predicted"/>
<accession>A0A6L9EHX1</accession>
<sequence>MKKYILIQIVLLCLIGFSIPQSASSQYICESCEAYNFTSTGMVDHDGLSSTGVDGREFDLLSLYKRGGRTTPDCLVFKSPNNMDHVVVPGHWTCTPPGWRMRQIEANFEAMIKSRGKFSEYGNVRKKWFFFLEGRTPDQDAQAYIFEDQCWMRSVAWAEDGSLDDFKQTVAHECGHCYQIENMEGEDYFYHAWLDEANAEFLSTLVYPANNLEHYSAGDFDLDDTIFKQAYKFNVMLQHYANQFSIRQTMLLVRQSFKVSPGRLTRHYKSAGFDQILHEAYFTHFKGEVEDSGGGYVPREREVKLRQDPVDMIPGPAQTVDLDSIRPQRLNVYGLKLPPGYDLTINPPVSSSAPAYFSLKANELEILDWNRQVKIKGECDEEVRVMILSTHMNPRTVRGTKVTYKLKEREGCCSADLVVEENPTENELDGKFAFDYYIESTINYNTDGESNSLNMNYYVNSKDGSILLPVSFLNDNFGTSSNRSLEANAVIWLANGQLVGYVDDLYEGVKRAITIDLNQTRSDIMGVRIVKVAELLREGRSSGISPAPLPAGSRWIGKSRAYAFNQQERSDPGKINKVTAYISNESVPFSSPMPSFGFMAGYIRDAAGSNKNLAYTRFDLPNGDMFEVHLNHMEKLCATFDGAGYKKMTLGASTGAIAAMTEAEQNAFADSQNELNNQMLAMLKDMERCNGDKRCEAEVTKRMMAIQRQMQDAVYDLPEDPSLSGTAASDHQLLERDIRDRMRPIQEQIIDTEVRCDRLSRQDAACGGCMSLAVERCKDDLEDQREQLYALECQLARLKGLEDLMDNCPR</sequence>
<dbReference type="RefSeq" id="WP_161437443.1">
    <property type="nucleotide sequence ID" value="NZ_WXYO01000010.1"/>
</dbReference>
<dbReference type="Proteomes" id="UP000475249">
    <property type="component" value="Unassembled WGS sequence"/>
</dbReference>
<evidence type="ECO:0000256" key="1">
    <source>
        <dbReference type="SAM" id="Coils"/>
    </source>
</evidence>
<comment type="caution">
    <text evidence="3">The sequence shown here is derived from an EMBL/GenBank/DDBJ whole genome shotgun (WGS) entry which is preliminary data.</text>
</comment>
<keyword evidence="1" id="KW-0175">Coiled coil</keyword>
<keyword evidence="2" id="KW-0732">Signal</keyword>
<evidence type="ECO:0000256" key="2">
    <source>
        <dbReference type="SAM" id="SignalP"/>
    </source>
</evidence>
<feature type="signal peptide" evidence="2">
    <location>
        <begin position="1"/>
        <end position="23"/>
    </location>
</feature>
<name>A0A6L9EHX1_9FLAO</name>
<dbReference type="EMBL" id="WXYO01000010">
    <property type="protein sequence ID" value="NAS14394.1"/>
    <property type="molecule type" value="Genomic_DNA"/>
</dbReference>
<feature type="coiled-coil region" evidence="1">
    <location>
        <begin position="774"/>
        <end position="801"/>
    </location>
</feature>
<keyword evidence="4" id="KW-1185">Reference proteome</keyword>
<dbReference type="AlphaFoldDB" id="A0A6L9EHX1"/>
<reference evidence="3 4" key="1">
    <citation type="submission" date="2020-01" db="EMBL/GenBank/DDBJ databases">
        <title>Bacteria diversity of Porities sp.</title>
        <authorList>
            <person name="Wang G."/>
        </authorList>
    </citation>
    <scope>NUCLEOTIDE SEQUENCE [LARGE SCALE GENOMIC DNA]</scope>
    <source>
        <strain evidence="3 4">R33</strain>
    </source>
</reference>